<dbReference type="PROSITE" id="PS50937">
    <property type="entry name" value="HTH_MERR_2"/>
    <property type="match status" value="1"/>
</dbReference>
<feature type="compositionally biased region" description="Basic and acidic residues" evidence="2">
    <location>
        <begin position="82"/>
        <end position="93"/>
    </location>
</feature>
<dbReference type="Gene3D" id="1.10.1660.10">
    <property type="match status" value="1"/>
</dbReference>
<sequence length="111" mass="12899">MKKLYYSIGEVSEITSVEPHVLRYWETIFKDLSPRKNKAGNRTYREQDITLILKLKDLIQNKKYSTAGAQKKLEEENSGESAPKKNSELPAEAKKDLNEVRVFLEKLKEKL</sequence>
<dbReference type="Proteomes" id="UP001165366">
    <property type="component" value="Unassembled WGS sequence"/>
</dbReference>
<accession>A0ABS9KFS8</accession>
<dbReference type="InterPro" id="IPR009061">
    <property type="entry name" value="DNA-bd_dom_put_sf"/>
</dbReference>
<name>A0ABS9KFS8_9BACT</name>
<feature type="domain" description="HTH merR-type" evidence="3">
    <location>
        <begin position="5"/>
        <end position="73"/>
    </location>
</feature>
<gene>
    <name evidence="4" type="ORF">L6773_14065</name>
</gene>
<dbReference type="SMART" id="SM00422">
    <property type="entry name" value="HTH_MERR"/>
    <property type="match status" value="1"/>
</dbReference>
<dbReference type="SUPFAM" id="SSF46955">
    <property type="entry name" value="Putative DNA-binding domain"/>
    <property type="match status" value="1"/>
</dbReference>
<organism evidence="4 5">
    <name type="scientific">Rhodohalobacter sulfatireducens</name>
    <dbReference type="NCBI Taxonomy" id="2911366"/>
    <lineage>
        <taxon>Bacteria</taxon>
        <taxon>Pseudomonadati</taxon>
        <taxon>Balneolota</taxon>
        <taxon>Balneolia</taxon>
        <taxon>Balneolales</taxon>
        <taxon>Balneolaceae</taxon>
        <taxon>Rhodohalobacter</taxon>
    </lineage>
</organism>
<dbReference type="PANTHER" id="PTHR30204:SF15">
    <property type="entry name" value="BLL5018 PROTEIN"/>
    <property type="match status" value="1"/>
</dbReference>
<evidence type="ECO:0000256" key="2">
    <source>
        <dbReference type="SAM" id="MobiDB-lite"/>
    </source>
</evidence>
<dbReference type="PANTHER" id="PTHR30204">
    <property type="entry name" value="REDOX-CYCLING DRUG-SENSING TRANSCRIPTIONAL ACTIVATOR SOXR"/>
    <property type="match status" value="1"/>
</dbReference>
<dbReference type="CDD" id="cd04765">
    <property type="entry name" value="HTH_MlrA-like_sg2"/>
    <property type="match status" value="1"/>
</dbReference>
<evidence type="ECO:0000256" key="1">
    <source>
        <dbReference type="ARBA" id="ARBA00023125"/>
    </source>
</evidence>
<dbReference type="Pfam" id="PF13411">
    <property type="entry name" value="MerR_1"/>
    <property type="match status" value="1"/>
</dbReference>
<protein>
    <submittedName>
        <fullName evidence="4">MerR family transcriptional regulator</fullName>
    </submittedName>
</protein>
<keyword evidence="5" id="KW-1185">Reference proteome</keyword>
<dbReference type="EMBL" id="JAKLWS010000019">
    <property type="protein sequence ID" value="MCG2589701.1"/>
    <property type="molecule type" value="Genomic_DNA"/>
</dbReference>
<evidence type="ECO:0000313" key="5">
    <source>
        <dbReference type="Proteomes" id="UP001165366"/>
    </source>
</evidence>
<dbReference type="InterPro" id="IPR047057">
    <property type="entry name" value="MerR_fam"/>
</dbReference>
<dbReference type="RefSeq" id="WP_237855061.1">
    <property type="nucleotide sequence ID" value="NZ_JAKLWS010000019.1"/>
</dbReference>
<dbReference type="InterPro" id="IPR000551">
    <property type="entry name" value="MerR-type_HTH_dom"/>
</dbReference>
<comment type="caution">
    <text evidence="4">The sequence shown here is derived from an EMBL/GenBank/DDBJ whole genome shotgun (WGS) entry which is preliminary data.</text>
</comment>
<reference evidence="4" key="2">
    <citation type="submission" date="2024-05" db="EMBL/GenBank/DDBJ databases">
        <title>Rhodohalobacter halophilus gen. nov., sp. nov., a moderately halophilic member of the family Balneolaceae.</title>
        <authorList>
            <person name="Xia J."/>
        </authorList>
    </citation>
    <scope>NUCLEOTIDE SEQUENCE</scope>
    <source>
        <strain evidence="4">WB101</strain>
    </source>
</reference>
<feature type="region of interest" description="Disordered" evidence="2">
    <location>
        <begin position="67"/>
        <end position="93"/>
    </location>
</feature>
<evidence type="ECO:0000313" key="4">
    <source>
        <dbReference type="EMBL" id="MCG2589701.1"/>
    </source>
</evidence>
<reference evidence="4" key="1">
    <citation type="submission" date="2022-01" db="EMBL/GenBank/DDBJ databases">
        <authorList>
            <person name="Wang Y."/>
        </authorList>
    </citation>
    <scope>NUCLEOTIDE SEQUENCE</scope>
    <source>
        <strain evidence="4">WB101</strain>
    </source>
</reference>
<evidence type="ECO:0000259" key="3">
    <source>
        <dbReference type="PROSITE" id="PS50937"/>
    </source>
</evidence>
<proteinExistence type="predicted"/>
<keyword evidence="1" id="KW-0238">DNA-binding</keyword>